<name>A0A931BJU3_9BACT</name>
<comment type="caution">
    <text evidence="2">The sequence shown here is derived from an EMBL/GenBank/DDBJ whole genome shotgun (WGS) entry which is preliminary data.</text>
</comment>
<dbReference type="RefSeq" id="WP_196287935.1">
    <property type="nucleotide sequence ID" value="NZ_JADQDP010000004.1"/>
</dbReference>
<keyword evidence="1" id="KW-0732">Signal</keyword>
<feature type="chain" id="PRO_5037321685" description="DUF5689 domain-containing protein" evidence="1">
    <location>
        <begin position="21"/>
        <end position="210"/>
    </location>
</feature>
<feature type="signal peptide" evidence="1">
    <location>
        <begin position="1"/>
        <end position="20"/>
    </location>
</feature>
<reference evidence="2 3" key="1">
    <citation type="submission" date="2020-11" db="EMBL/GenBank/DDBJ databases">
        <authorList>
            <person name="Kim M.K."/>
        </authorList>
    </citation>
    <scope>NUCLEOTIDE SEQUENCE [LARGE SCALE GENOMIC DNA]</scope>
    <source>
        <strain evidence="2 3">BT439</strain>
    </source>
</reference>
<evidence type="ECO:0008006" key="4">
    <source>
        <dbReference type="Google" id="ProtNLM"/>
    </source>
</evidence>
<protein>
    <recommendedName>
        <fullName evidence="4">DUF5689 domain-containing protein</fullName>
    </recommendedName>
</protein>
<evidence type="ECO:0000313" key="2">
    <source>
        <dbReference type="EMBL" id="MBF9143588.1"/>
    </source>
</evidence>
<accession>A0A931BJU3</accession>
<organism evidence="2 3">
    <name type="scientific">Hymenobacter properus</name>
    <dbReference type="NCBI Taxonomy" id="2791026"/>
    <lineage>
        <taxon>Bacteria</taxon>
        <taxon>Pseudomonadati</taxon>
        <taxon>Bacteroidota</taxon>
        <taxon>Cytophagia</taxon>
        <taxon>Cytophagales</taxon>
        <taxon>Hymenobacteraceae</taxon>
        <taxon>Hymenobacter</taxon>
    </lineage>
</organism>
<proteinExistence type="predicted"/>
<dbReference type="AlphaFoldDB" id="A0A931BJU3"/>
<sequence length="210" mass="22145">MKAFNYFSTAAILAGSLLFATGCEKASVAPELAAPSTSQNGVVKDRAIETRVTGTFNDNGVEKPFVATLRVEHFEGDNTSQLVRAICSLQQVAGGLKKADSDILEAGNVLATEAQYQGKSTFNIVRTDPNNRTATGLTIIVGGSAYIGAGKMVYIDPVSVVIDSNVRGYNQMIANGTLAAVANWYDATDHTDLVGLGTLLDNVADYAGRF</sequence>
<dbReference type="EMBL" id="JADQDP010000004">
    <property type="protein sequence ID" value="MBF9143588.1"/>
    <property type="molecule type" value="Genomic_DNA"/>
</dbReference>
<dbReference type="Proteomes" id="UP000645610">
    <property type="component" value="Unassembled WGS sequence"/>
</dbReference>
<gene>
    <name evidence="2" type="ORF">I2I01_18230</name>
</gene>
<evidence type="ECO:0000256" key="1">
    <source>
        <dbReference type="SAM" id="SignalP"/>
    </source>
</evidence>
<keyword evidence="3" id="KW-1185">Reference proteome</keyword>
<dbReference type="PROSITE" id="PS51257">
    <property type="entry name" value="PROKAR_LIPOPROTEIN"/>
    <property type="match status" value="1"/>
</dbReference>
<evidence type="ECO:0000313" key="3">
    <source>
        <dbReference type="Proteomes" id="UP000645610"/>
    </source>
</evidence>